<evidence type="ECO:0000256" key="1">
    <source>
        <dbReference type="ARBA" id="ARBA00006914"/>
    </source>
</evidence>
<proteinExistence type="inferred from homology"/>
<dbReference type="SMART" id="SM00382">
    <property type="entry name" value="AAA"/>
    <property type="match status" value="1"/>
</dbReference>
<comment type="caution">
    <text evidence="6">The sequence shown here is derived from an EMBL/GenBank/DDBJ whole genome shotgun (WGS) entry which is preliminary data.</text>
</comment>
<dbReference type="PANTHER" id="PTHR23073">
    <property type="entry name" value="26S PROTEASOME REGULATORY SUBUNIT"/>
    <property type="match status" value="1"/>
</dbReference>
<organism evidence="6 7">
    <name type="scientific">Crossiella cryophila</name>
    <dbReference type="NCBI Taxonomy" id="43355"/>
    <lineage>
        <taxon>Bacteria</taxon>
        <taxon>Bacillati</taxon>
        <taxon>Actinomycetota</taxon>
        <taxon>Actinomycetes</taxon>
        <taxon>Pseudonocardiales</taxon>
        <taxon>Pseudonocardiaceae</taxon>
        <taxon>Crossiella</taxon>
    </lineage>
</organism>
<keyword evidence="2" id="KW-0547">Nucleotide-binding</keyword>
<dbReference type="Proteomes" id="UP000533598">
    <property type="component" value="Unassembled WGS sequence"/>
</dbReference>
<evidence type="ECO:0000259" key="5">
    <source>
        <dbReference type="SMART" id="SM00382"/>
    </source>
</evidence>
<dbReference type="EMBL" id="JACHMH010000001">
    <property type="protein sequence ID" value="MBB4677905.1"/>
    <property type="molecule type" value="Genomic_DNA"/>
</dbReference>
<dbReference type="InterPro" id="IPR054472">
    <property type="entry name" value="WHD"/>
</dbReference>
<protein>
    <recommendedName>
        <fullName evidence="5">AAA+ ATPase domain-containing protein</fullName>
    </recommendedName>
</protein>
<comment type="similarity">
    <text evidence="1">Belongs to the AAA ATPase family.</text>
</comment>
<dbReference type="InterPro" id="IPR003593">
    <property type="entry name" value="AAA+_ATPase"/>
</dbReference>
<name>A0A7W7CB45_9PSEU</name>
<evidence type="ECO:0000256" key="4">
    <source>
        <dbReference type="SAM" id="MobiDB-lite"/>
    </source>
</evidence>
<dbReference type="RefSeq" id="WP_185003791.1">
    <property type="nucleotide sequence ID" value="NZ_BAAAUI010000044.1"/>
</dbReference>
<evidence type="ECO:0000313" key="6">
    <source>
        <dbReference type="EMBL" id="MBB4677905.1"/>
    </source>
</evidence>
<dbReference type="CDD" id="cd19481">
    <property type="entry name" value="RecA-like_protease"/>
    <property type="match status" value="1"/>
</dbReference>
<accession>A0A7W7CB45</accession>
<dbReference type="Pfam" id="PF00004">
    <property type="entry name" value="AAA"/>
    <property type="match status" value="1"/>
</dbReference>
<feature type="compositionally biased region" description="Pro residues" evidence="4">
    <location>
        <begin position="36"/>
        <end position="52"/>
    </location>
</feature>
<feature type="domain" description="AAA+ ATPase" evidence="5">
    <location>
        <begin position="484"/>
        <end position="616"/>
    </location>
</feature>
<sequence>MNADPGWQLANDRYLGASLAWLRLKLRHHIELRRGAPPPPPPPPAPQPPQPPAQVRRARWFAADPEPETPATPPPPQPAPPNALAALTRELEVVSRVRAEAATGEHRPALLTVAELFGLSEFERDTLLLCAAAELDPSITSLCALAHGNERMGFPSFGLALSVLPDPAWDVVAPHRGLRRWRFLEINQLPGQPLVTSALRTDERVVSYLKGLNHLDDRLDPLVSIVEEARRVELPPSQRAAQEQVSAEWVSGGGAVVQLAGADEPSKLLIAQRAAAEVGLVLYRMPAALLPDQPKQLDELARLWQRESALLPLALYLDIGDDPAGTAETPTVSPVGRFVSRIGGPVLLGTRESRPELGRRSVVVDIAPPTATERVAAWRQALGPKAPEEVITGLAAQFALDTAAISELGALAGGGERALWRGCLARTRPRMDALAQRLEPKVGWDDIVLPPEELTLLHRIADQVAHRTRVHSDWGFGDRITRGLGVTALFSGPSGTGKTMAAEVLAAELGLDLYRIDLSAVVSKYIGETEKNLRRLFDAAETGGAILFFDEADALFGKRSEVKDSHDRYANIEINYLLQRMESYSGLAVLATNLRNALDNAFLRRLRFIVGFPFPGVEQRKAIWRKAFPPQAPIAELDFDRLATLQVSGGMARNIALNAAFLAASGDGVITMPVVLAAARTEFRKLDLPVQDRDFELVNRHG</sequence>
<evidence type="ECO:0000256" key="3">
    <source>
        <dbReference type="ARBA" id="ARBA00022840"/>
    </source>
</evidence>
<dbReference type="GO" id="GO:0016887">
    <property type="term" value="F:ATP hydrolysis activity"/>
    <property type="evidence" value="ECO:0007669"/>
    <property type="project" value="InterPro"/>
</dbReference>
<reference evidence="6 7" key="1">
    <citation type="submission" date="2020-08" db="EMBL/GenBank/DDBJ databases">
        <title>Sequencing the genomes of 1000 actinobacteria strains.</title>
        <authorList>
            <person name="Klenk H.-P."/>
        </authorList>
    </citation>
    <scope>NUCLEOTIDE SEQUENCE [LARGE SCALE GENOMIC DNA]</scope>
    <source>
        <strain evidence="6 7">DSM 44230</strain>
    </source>
</reference>
<dbReference type="GO" id="GO:0005524">
    <property type="term" value="F:ATP binding"/>
    <property type="evidence" value="ECO:0007669"/>
    <property type="project" value="UniProtKB-KW"/>
</dbReference>
<evidence type="ECO:0000313" key="7">
    <source>
        <dbReference type="Proteomes" id="UP000533598"/>
    </source>
</evidence>
<dbReference type="InterPro" id="IPR027417">
    <property type="entry name" value="P-loop_NTPase"/>
</dbReference>
<gene>
    <name evidence="6" type="ORF">HNR67_004023</name>
</gene>
<dbReference type="InterPro" id="IPR050221">
    <property type="entry name" value="26S_Proteasome_ATPase"/>
</dbReference>
<feature type="region of interest" description="Disordered" evidence="4">
    <location>
        <begin position="32"/>
        <end position="82"/>
    </location>
</feature>
<dbReference type="InterPro" id="IPR003959">
    <property type="entry name" value="ATPase_AAA_core"/>
</dbReference>
<dbReference type="Gene3D" id="3.40.50.300">
    <property type="entry name" value="P-loop containing nucleotide triphosphate hydrolases"/>
    <property type="match status" value="1"/>
</dbReference>
<keyword evidence="7" id="KW-1185">Reference proteome</keyword>
<dbReference type="SUPFAM" id="SSF52540">
    <property type="entry name" value="P-loop containing nucleoside triphosphate hydrolases"/>
    <property type="match status" value="1"/>
</dbReference>
<feature type="compositionally biased region" description="Pro residues" evidence="4">
    <location>
        <begin position="68"/>
        <end position="81"/>
    </location>
</feature>
<dbReference type="Pfam" id="PF22977">
    <property type="entry name" value="WHD"/>
    <property type="match status" value="1"/>
</dbReference>
<dbReference type="AlphaFoldDB" id="A0A7W7CB45"/>
<evidence type="ECO:0000256" key="2">
    <source>
        <dbReference type="ARBA" id="ARBA00022741"/>
    </source>
</evidence>
<keyword evidence="3" id="KW-0067">ATP-binding</keyword>